<comment type="similarity">
    <text evidence="6">Belongs to the sodium:neurotransmitter symporter (SNF) (TC 2.A.22) family.</text>
</comment>
<accession>A0A1Y1SER2</accession>
<dbReference type="InterPro" id="IPR047218">
    <property type="entry name" value="YocR/YhdH-like"/>
</dbReference>
<feature type="transmembrane region" description="Helical" evidence="7">
    <location>
        <begin position="40"/>
        <end position="65"/>
    </location>
</feature>
<evidence type="ECO:0000256" key="6">
    <source>
        <dbReference type="RuleBase" id="RU003732"/>
    </source>
</evidence>
<evidence type="ECO:0000256" key="4">
    <source>
        <dbReference type="ARBA" id="ARBA00022989"/>
    </source>
</evidence>
<dbReference type="PRINTS" id="PR00176">
    <property type="entry name" value="NANEUSMPORT"/>
</dbReference>
<feature type="transmembrane region" description="Helical" evidence="7">
    <location>
        <begin position="341"/>
        <end position="362"/>
    </location>
</feature>
<dbReference type="AlphaFoldDB" id="A0A1Y1SER2"/>
<feature type="transmembrane region" description="Helical" evidence="7">
    <location>
        <begin position="7"/>
        <end position="28"/>
    </location>
</feature>
<evidence type="ECO:0000256" key="7">
    <source>
        <dbReference type="SAM" id="Phobius"/>
    </source>
</evidence>
<dbReference type="Proteomes" id="UP000192342">
    <property type="component" value="Unassembled WGS sequence"/>
</dbReference>
<feature type="transmembrane region" description="Helical" evidence="7">
    <location>
        <begin position="86"/>
        <end position="115"/>
    </location>
</feature>
<sequence>MQSRENWGSRFGFVMAAAGSAVGLGNIWKFPYVTGENGGGAFLILYLAFILIFGLSLVIAEMAIGRMTQKNPVGAFRTLAGGAWPLIGYLGVATGFIILSFYIVIAGWTVAYMVFMLSGHLASTDSAQIAEVFTGYIGNGAWSVTTAVLFMLACCAVVVGGIGRGIERASRLLMPTLFVMLLILVVRAVTLEGAGEGLAFYLKPDFSKVTGATFTAAIGQAFFSLSLGMGALITYGSYLSRSERLPGAAFMVVGLDTLVAVLAGFMILPAVFAYALDPAAGPGLTFITLPVVFAQMPAGTLFGFVFFALLFVAALTSAVSLLEVVVAYLVDEKQLSRARAVTWSAMICLALGIPSALSQGAVDSLVFGGQSFLDWAAQLTDILLPLGGLLTALFVGWVMGPRLVREITNDGDVAFPLAGVWLFVCRFIAPLGIAWVLIAGLI</sequence>
<keyword evidence="5 7" id="KW-0472">Membrane</keyword>
<protein>
    <recommendedName>
        <fullName evidence="6">Transporter</fullName>
    </recommendedName>
</protein>
<comment type="subcellular location">
    <subcellularLocation>
        <location evidence="1">Membrane</location>
        <topology evidence="1">Multi-pass membrane protein</topology>
    </subcellularLocation>
</comment>
<dbReference type="GO" id="GO:0015293">
    <property type="term" value="F:symporter activity"/>
    <property type="evidence" value="ECO:0007669"/>
    <property type="project" value="UniProtKB-KW"/>
</dbReference>
<dbReference type="InterPro" id="IPR000175">
    <property type="entry name" value="Na/ntran_symport"/>
</dbReference>
<keyword evidence="3 6" id="KW-0812">Transmembrane</keyword>
<feature type="transmembrane region" description="Helical" evidence="7">
    <location>
        <begin position="211"/>
        <end position="236"/>
    </location>
</feature>
<evidence type="ECO:0000256" key="5">
    <source>
        <dbReference type="ARBA" id="ARBA00023136"/>
    </source>
</evidence>
<comment type="caution">
    <text evidence="8">The sequence shown here is derived from an EMBL/GenBank/DDBJ whole genome shotgun (WGS) entry which is preliminary data.</text>
</comment>
<dbReference type="OrthoDB" id="9762833at2"/>
<reference evidence="8 9" key="1">
    <citation type="submission" date="2013-04" db="EMBL/GenBank/DDBJ databases">
        <title>Oceanococcus atlanticus 22II-S10r2 Genome Sequencing.</title>
        <authorList>
            <person name="Lai Q."/>
            <person name="Li G."/>
            <person name="Shao Z."/>
        </authorList>
    </citation>
    <scope>NUCLEOTIDE SEQUENCE [LARGE SCALE GENOMIC DNA]</scope>
    <source>
        <strain evidence="8 9">22II-S10r2</strain>
    </source>
</reference>
<dbReference type="STRING" id="1317117.ATO7_10277"/>
<name>A0A1Y1SER2_9GAMM</name>
<feature type="transmembrane region" description="Helical" evidence="7">
    <location>
        <begin position="296"/>
        <end position="329"/>
    </location>
</feature>
<dbReference type="PROSITE" id="PS50267">
    <property type="entry name" value="NA_NEUROTRAN_SYMP_3"/>
    <property type="match status" value="1"/>
</dbReference>
<evidence type="ECO:0000256" key="1">
    <source>
        <dbReference type="ARBA" id="ARBA00004141"/>
    </source>
</evidence>
<evidence type="ECO:0000313" key="9">
    <source>
        <dbReference type="Proteomes" id="UP000192342"/>
    </source>
</evidence>
<dbReference type="EMBL" id="AQQV01000002">
    <property type="protein sequence ID" value="ORE87421.1"/>
    <property type="molecule type" value="Genomic_DNA"/>
</dbReference>
<dbReference type="RefSeq" id="WP_083561655.1">
    <property type="nucleotide sequence ID" value="NZ_AQQV01000002.1"/>
</dbReference>
<evidence type="ECO:0000256" key="2">
    <source>
        <dbReference type="ARBA" id="ARBA00022448"/>
    </source>
</evidence>
<dbReference type="PANTHER" id="PTHR42948:SF1">
    <property type="entry name" value="TRANSPORTER"/>
    <property type="match status" value="1"/>
</dbReference>
<keyword evidence="2 6" id="KW-0813">Transport</keyword>
<dbReference type="InterPro" id="IPR037272">
    <property type="entry name" value="SNS_sf"/>
</dbReference>
<dbReference type="SUPFAM" id="SSF161070">
    <property type="entry name" value="SNF-like"/>
    <property type="match status" value="1"/>
</dbReference>
<evidence type="ECO:0000313" key="8">
    <source>
        <dbReference type="EMBL" id="ORE87421.1"/>
    </source>
</evidence>
<dbReference type="PANTHER" id="PTHR42948">
    <property type="entry name" value="TRANSPORTER"/>
    <property type="match status" value="1"/>
</dbReference>
<keyword evidence="9" id="KW-1185">Reference proteome</keyword>
<organism evidence="8 9">
    <name type="scientific">Oceanococcus atlanticus</name>
    <dbReference type="NCBI Taxonomy" id="1317117"/>
    <lineage>
        <taxon>Bacteria</taxon>
        <taxon>Pseudomonadati</taxon>
        <taxon>Pseudomonadota</taxon>
        <taxon>Gammaproteobacteria</taxon>
        <taxon>Chromatiales</taxon>
        <taxon>Oceanococcaceae</taxon>
        <taxon>Oceanococcus</taxon>
    </lineage>
</organism>
<feature type="transmembrane region" description="Helical" evidence="7">
    <location>
        <begin position="141"/>
        <end position="160"/>
    </location>
</feature>
<dbReference type="GO" id="GO:0016020">
    <property type="term" value="C:membrane"/>
    <property type="evidence" value="ECO:0007669"/>
    <property type="project" value="UniProtKB-SubCell"/>
</dbReference>
<dbReference type="CDD" id="cd10336">
    <property type="entry name" value="SLC6sbd_Tyt1-Like"/>
    <property type="match status" value="1"/>
</dbReference>
<dbReference type="Pfam" id="PF00209">
    <property type="entry name" value="SNF"/>
    <property type="match status" value="2"/>
</dbReference>
<feature type="transmembrane region" description="Helical" evidence="7">
    <location>
        <begin position="248"/>
        <end position="276"/>
    </location>
</feature>
<keyword evidence="6" id="KW-0769">Symport</keyword>
<dbReference type="NCBIfam" id="NF037979">
    <property type="entry name" value="Na_transp"/>
    <property type="match status" value="1"/>
</dbReference>
<gene>
    <name evidence="8" type="ORF">ATO7_10277</name>
</gene>
<keyword evidence="4 7" id="KW-1133">Transmembrane helix</keyword>
<evidence type="ECO:0000256" key="3">
    <source>
        <dbReference type="ARBA" id="ARBA00022692"/>
    </source>
</evidence>
<feature type="transmembrane region" description="Helical" evidence="7">
    <location>
        <begin position="413"/>
        <end position="438"/>
    </location>
</feature>
<feature type="transmembrane region" description="Helical" evidence="7">
    <location>
        <begin position="382"/>
        <end position="401"/>
    </location>
</feature>
<proteinExistence type="inferred from homology"/>
<feature type="transmembrane region" description="Helical" evidence="7">
    <location>
        <begin position="172"/>
        <end position="191"/>
    </location>
</feature>
<dbReference type="PROSITE" id="PS00610">
    <property type="entry name" value="NA_NEUROTRAN_SYMP_1"/>
    <property type="match status" value="1"/>
</dbReference>